<sequence>MDDSQSSQPATFEDLGIPSSERENSQPVNTVLGQRRKWNSLTKLEVAFLIIAILSIMSALGLTVERLVDILSDNDANSVDFTFAIVLLINTGFCLFYIVNGVFGERAFELLVFIAGVLTLLIYCILNFTQTAKSTDQTSWIIKLIRLILVGIFGPVDIVLGLLIAKQYYQSGNLIFRTVGANLVLQRLYRNMNLCESLLKFDLQLQITLVVLILKDGKSLETLEILVLSIGIPFSIIYALLGWLALRIESKVCSIIFLLASLAEPAYIIYKIVNVSKHWSEEDLLIQMTIIVASWAGLGVRILLSVAFFRSFKNFGKGLKDKDVKKRGLVSLWGKAEPQASSTQGNQLISDPRVKPPSLHHERGKFLEIWQKHGMLEVYGDPYYHFDNQRQWFLPRFEPSIG</sequence>
<dbReference type="Pfam" id="PF25044">
    <property type="entry name" value="DUF7789"/>
    <property type="match status" value="2"/>
</dbReference>
<evidence type="ECO:0000313" key="5">
    <source>
        <dbReference type="Proteomes" id="UP000230750"/>
    </source>
</evidence>
<accession>A0A2G8KTV5</accession>
<feature type="transmembrane region" description="Helical" evidence="2">
    <location>
        <begin position="44"/>
        <end position="63"/>
    </location>
</feature>
<keyword evidence="2" id="KW-0812">Transmembrane</keyword>
<comment type="caution">
    <text evidence="4">The sequence shown here is derived from an EMBL/GenBank/DDBJ whole genome shotgun (WGS) entry which is preliminary data.</text>
</comment>
<feature type="transmembrane region" description="Helical" evidence="2">
    <location>
        <begin position="83"/>
        <end position="103"/>
    </location>
</feature>
<gene>
    <name evidence="4" type="ORF">BSL78_11738</name>
</gene>
<dbReference type="InterPro" id="IPR056691">
    <property type="entry name" value="DUF7789"/>
</dbReference>
<feature type="transmembrane region" description="Helical" evidence="2">
    <location>
        <begin position="110"/>
        <end position="128"/>
    </location>
</feature>
<feature type="transmembrane region" description="Helical" evidence="2">
    <location>
        <begin position="253"/>
        <end position="273"/>
    </location>
</feature>
<dbReference type="OrthoDB" id="2448307at2759"/>
<proteinExistence type="predicted"/>
<organism evidence="4 5">
    <name type="scientific">Stichopus japonicus</name>
    <name type="common">Sea cucumber</name>
    <dbReference type="NCBI Taxonomy" id="307972"/>
    <lineage>
        <taxon>Eukaryota</taxon>
        <taxon>Metazoa</taxon>
        <taxon>Echinodermata</taxon>
        <taxon>Eleutherozoa</taxon>
        <taxon>Echinozoa</taxon>
        <taxon>Holothuroidea</taxon>
        <taxon>Aspidochirotacea</taxon>
        <taxon>Aspidochirotida</taxon>
        <taxon>Stichopodidae</taxon>
        <taxon>Apostichopus</taxon>
    </lineage>
</organism>
<keyword evidence="2" id="KW-0472">Membrane</keyword>
<evidence type="ECO:0000256" key="2">
    <source>
        <dbReference type="SAM" id="Phobius"/>
    </source>
</evidence>
<dbReference type="PANTHER" id="PTHR39299">
    <property type="entry name" value="TRANSMEMBRANE PROTEIN"/>
    <property type="match status" value="1"/>
</dbReference>
<feature type="transmembrane region" description="Helical" evidence="2">
    <location>
        <begin position="140"/>
        <end position="165"/>
    </location>
</feature>
<feature type="transmembrane region" description="Helical" evidence="2">
    <location>
        <begin position="285"/>
        <end position="309"/>
    </location>
</feature>
<dbReference type="PANTHER" id="PTHR39299:SF1">
    <property type="entry name" value="TRANSMEMBRANE PROTEIN"/>
    <property type="match status" value="1"/>
</dbReference>
<feature type="transmembrane region" description="Helical" evidence="2">
    <location>
        <begin position="226"/>
        <end position="246"/>
    </location>
</feature>
<keyword evidence="2" id="KW-1133">Transmembrane helix</keyword>
<dbReference type="EMBL" id="MRZV01000376">
    <property type="protein sequence ID" value="PIK51370.1"/>
    <property type="molecule type" value="Genomic_DNA"/>
</dbReference>
<dbReference type="STRING" id="307972.A0A2G8KTV5"/>
<evidence type="ECO:0000313" key="4">
    <source>
        <dbReference type="EMBL" id="PIK51370.1"/>
    </source>
</evidence>
<feature type="compositionally biased region" description="Polar residues" evidence="1">
    <location>
        <begin position="1"/>
        <end position="10"/>
    </location>
</feature>
<feature type="domain" description="DUF7789" evidence="3">
    <location>
        <begin position="33"/>
        <end position="165"/>
    </location>
</feature>
<dbReference type="AlphaFoldDB" id="A0A2G8KTV5"/>
<evidence type="ECO:0000259" key="3">
    <source>
        <dbReference type="Pfam" id="PF25044"/>
    </source>
</evidence>
<reference evidence="4 5" key="1">
    <citation type="journal article" date="2017" name="PLoS Biol.">
        <title>The sea cucumber genome provides insights into morphological evolution and visceral regeneration.</title>
        <authorList>
            <person name="Zhang X."/>
            <person name="Sun L."/>
            <person name="Yuan J."/>
            <person name="Sun Y."/>
            <person name="Gao Y."/>
            <person name="Zhang L."/>
            <person name="Li S."/>
            <person name="Dai H."/>
            <person name="Hamel J.F."/>
            <person name="Liu C."/>
            <person name="Yu Y."/>
            <person name="Liu S."/>
            <person name="Lin W."/>
            <person name="Guo K."/>
            <person name="Jin S."/>
            <person name="Xu P."/>
            <person name="Storey K.B."/>
            <person name="Huan P."/>
            <person name="Zhang T."/>
            <person name="Zhou Y."/>
            <person name="Zhang J."/>
            <person name="Lin C."/>
            <person name="Li X."/>
            <person name="Xing L."/>
            <person name="Huo D."/>
            <person name="Sun M."/>
            <person name="Wang L."/>
            <person name="Mercier A."/>
            <person name="Li F."/>
            <person name="Yang H."/>
            <person name="Xiang J."/>
        </authorList>
    </citation>
    <scope>NUCLEOTIDE SEQUENCE [LARGE SCALE GENOMIC DNA]</scope>
    <source>
        <strain evidence="4">Shaxun</strain>
        <tissue evidence="4">Muscle</tissue>
    </source>
</reference>
<feature type="domain" description="DUF7789" evidence="3">
    <location>
        <begin position="179"/>
        <end position="309"/>
    </location>
</feature>
<dbReference type="Proteomes" id="UP000230750">
    <property type="component" value="Unassembled WGS sequence"/>
</dbReference>
<protein>
    <recommendedName>
        <fullName evidence="3">DUF7789 domain-containing protein</fullName>
    </recommendedName>
</protein>
<name>A0A2G8KTV5_STIJA</name>
<evidence type="ECO:0000256" key="1">
    <source>
        <dbReference type="SAM" id="MobiDB-lite"/>
    </source>
</evidence>
<keyword evidence="5" id="KW-1185">Reference proteome</keyword>
<feature type="region of interest" description="Disordered" evidence="1">
    <location>
        <begin position="1"/>
        <end position="26"/>
    </location>
</feature>